<keyword evidence="3" id="KW-1185">Reference proteome</keyword>
<evidence type="ECO:0000313" key="2">
    <source>
        <dbReference type="EMBL" id="WAR11609.1"/>
    </source>
</evidence>
<protein>
    <recommendedName>
        <fullName evidence="4">Tesmin/TSO1-like CXC domain-containing protein</fullName>
    </recommendedName>
</protein>
<evidence type="ECO:0008006" key="4">
    <source>
        <dbReference type="Google" id="ProtNLM"/>
    </source>
</evidence>
<name>A0ABY7ER48_MYAAR</name>
<dbReference type="Proteomes" id="UP001164746">
    <property type="component" value="Chromosome 8"/>
</dbReference>
<dbReference type="PANTHER" id="PTHR46704:SF1">
    <property type="entry name" value="TELOMERE LENGTH REGULATION PROTEIN TEL2 HOMOLOG"/>
    <property type="match status" value="1"/>
</dbReference>
<sequence length="1364" mass="152140">MEKIKNENRYVSPGYSDMISSPYSVKRLMGDVKETCVICKTIFKDDDLKAKLGTKGSDGINRASADRADSLITYPGESVHIDCRKKYCNPINIKYDKKSKDELSSPPRELRSCNELFSFKEHCLFCGKTAKLCGRKRGPDVYPVRTLDFQLQINSICTKRADEWANTIRSRLKTVNDLPAADALYHQTCSVNFRTMKAMPATYLQDSSAEKRFRGRPVSLNTQSAFHSVIKYLEDNDNEQITMTDLAAKMKETCGDEAFGTVHLKQKLREHFGDSIIITDLSGKRNVVTLRHTASSILHDFYKQQDNNGSEEKKRSIIETAAKLIRSDIKALDSNKSEYPSPTDISSTEKNIEYLPESLRILLQAILSEKKPKTASIGQAIIQATRPRVIIPPLQLGLGIQLHHQFGSKFLIDILNSLGFCVSYTEVQKFESSAAVSKGTDIPAFVPGSFVQYVADNVDHNIRTIDGHGTFHGMGIIACVTPATSSIVPIQRRTSMTYAEIQQTKSIDNTLKLDLLVKVTAPIRPHRPVWSGLMQMLQKGEYPGKASVIFMPMIDLDPGDLSCIYTTLLFVENHATRYAVTPILTFDQPLYWKAFNVILNEAADSPLHKVVLRLGGFHTIMSFLGSIGHLMQGSGLNEVLETVYASNAVMHIATGKAVARGIRGHLLVENALMSILVSEVFGLNISECSTNENNSTHGEDNEDEHLQLKDDNTPLPDSMIGDIGKLYDDFTDGKSNMSDITQSELLDNACTKLDETKDEMRKFRTAALWLQYMEMVHILQSFVKAERTGDWLLHLDTVSRMLPYFAAAGHNLYLKSAYVYLQTMQTLEKTNTDVNIETGVEADSSVDVENSSEIGNKVIASMAGKCVLDHTFKKKQQAVVLTTKPLVKLSGDETIQVDPQLLFQRLITVALRQDDDISHYFEYELSSVPSTLFDACGFPKQPQKATLADAIWSLGNCSGEESDHQQYQYVLDGGSLIHRLPWTQGATFADICNAYTEYISKQYNQPIVVFDGYMAGPSIKDVAHIRRSHGVTSTNVDFKGTTPFRGKKDKFLSNPENKQRFINLLGTHLSQHDCTVLHAPDDADVLIVKTTIECSETCKTVLIGEDTDLLVLLCFYASHDSFNILFRSGSKKHAGKSFKTWDIQKTQELIGDNVCKMLPFIHAYTGCDSTSKIQGIGKGAALKRFKTDSQMLTYAKVFNAKSDKSEVQKAGENVMVALFGGHETEGLDLLRFRKFARKVAIGTTCVQVHSIPPTSAAVKFHSLRVYYQVQCWTTDADDMLPTDWGWHVRNQMLYPIKTDISSAPESLLKIIKCNCKSNCDSKRCTCRKHGLDCSVGCGECKGIQCSNVHSPTEPDMVDDAYIDE</sequence>
<reference evidence="2" key="1">
    <citation type="submission" date="2022-11" db="EMBL/GenBank/DDBJ databases">
        <title>Centuries of genome instability and evolution in soft-shell clam transmissible cancer (bioRxiv).</title>
        <authorList>
            <person name="Hart S.F.M."/>
            <person name="Yonemitsu M.A."/>
            <person name="Giersch R.M."/>
            <person name="Beal B.F."/>
            <person name="Arriagada G."/>
            <person name="Davis B.W."/>
            <person name="Ostrander E.A."/>
            <person name="Goff S.P."/>
            <person name="Metzger M.J."/>
        </authorList>
    </citation>
    <scope>NUCLEOTIDE SEQUENCE</scope>
    <source>
        <strain evidence="2">MELC-2E11</strain>
        <tissue evidence="2">Siphon/mantle</tissue>
    </source>
</reference>
<dbReference type="PANTHER" id="PTHR46704">
    <property type="entry name" value="CXC DOMAIN-CONTAINING PROTEIN-RELATED"/>
    <property type="match status" value="1"/>
</dbReference>
<gene>
    <name evidence="2" type="ORF">MAR_025789</name>
</gene>
<feature type="region of interest" description="Disordered" evidence="1">
    <location>
        <begin position="692"/>
        <end position="713"/>
    </location>
</feature>
<evidence type="ECO:0000256" key="1">
    <source>
        <dbReference type="SAM" id="MobiDB-lite"/>
    </source>
</evidence>
<evidence type="ECO:0000313" key="3">
    <source>
        <dbReference type="Proteomes" id="UP001164746"/>
    </source>
</evidence>
<accession>A0ABY7ER48</accession>
<proteinExistence type="predicted"/>
<organism evidence="2 3">
    <name type="scientific">Mya arenaria</name>
    <name type="common">Soft-shell clam</name>
    <dbReference type="NCBI Taxonomy" id="6604"/>
    <lineage>
        <taxon>Eukaryota</taxon>
        <taxon>Metazoa</taxon>
        <taxon>Spiralia</taxon>
        <taxon>Lophotrochozoa</taxon>
        <taxon>Mollusca</taxon>
        <taxon>Bivalvia</taxon>
        <taxon>Autobranchia</taxon>
        <taxon>Heteroconchia</taxon>
        <taxon>Euheterodonta</taxon>
        <taxon>Imparidentia</taxon>
        <taxon>Neoheterodontei</taxon>
        <taxon>Myida</taxon>
        <taxon>Myoidea</taxon>
        <taxon>Myidae</taxon>
        <taxon>Mya</taxon>
    </lineage>
</organism>
<dbReference type="EMBL" id="CP111019">
    <property type="protein sequence ID" value="WAR11609.1"/>
    <property type="molecule type" value="Genomic_DNA"/>
</dbReference>